<evidence type="ECO:0000313" key="1">
    <source>
        <dbReference type="EMBL" id="GGO96672.1"/>
    </source>
</evidence>
<evidence type="ECO:0000313" key="2">
    <source>
        <dbReference type="Proteomes" id="UP000641932"/>
    </source>
</evidence>
<sequence>MGAGRPSVRAERGLYVAATNGLRGSAPGTCGMRPSVVRDDRDGAAAWCGTAWVTGPIRMPSVGRWTRGPTTTSPACAAACIPGHTAQGLRLQGPMVLLRSTWPGREGGTSASKLTKALAVRTGIAQDLR</sequence>
<accession>A0A918E1L0</accession>
<gene>
    <name evidence="1" type="ORF">GCM10012280_56710</name>
</gene>
<dbReference type="EMBL" id="BMMS01000030">
    <property type="protein sequence ID" value="GGO96672.1"/>
    <property type="molecule type" value="Genomic_DNA"/>
</dbReference>
<keyword evidence="2" id="KW-1185">Reference proteome</keyword>
<organism evidence="1 2">
    <name type="scientific">Wenjunlia tyrosinilytica</name>
    <dbReference type="NCBI Taxonomy" id="1544741"/>
    <lineage>
        <taxon>Bacteria</taxon>
        <taxon>Bacillati</taxon>
        <taxon>Actinomycetota</taxon>
        <taxon>Actinomycetes</taxon>
        <taxon>Kitasatosporales</taxon>
        <taxon>Streptomycetaceae</taxon>
        <taxon>Wenjunlia</taxon>
    </lineage>
</organism>
<reference evidence="1" key="1">
    <citation type="journal article" date="2014" name="Int. J. Syst. Evol. Microbiol.">
        <title>Complete genome sequence of Corynebacterium casei LMG S-19264T (=DSM 44701T), isolated from a smear-ripened cheese.</title>
        <authorList>
            <consortium name="US DOE Joint Genome Institute (JGI-PGF)"/>
            <person name="Walter F."/>
            <person name="Albersmeier A."/>
            <person name="Kalinowski J."/>
            <person name="Ruckert C."/>
        </authorList>
    </citation>
    <scope>NUCLEOTIDE SEQUENCE</scope>
    <source>
        <strain evidence="1">CGMCC 4.7201</strain>
    </source>
</reference>
<proteinExistence type="predicted"/>
<dbReference type="Proteomes" id="UP000641932">
    <property type="component" value="Unassembled WGS sequence"/>
</dbReference>
<protein>
    <submittedName>
        <fullName evidence="1">Uncharacterized protein</fullName>
    </submittedName>
</protein>
<comment type="caution">
    <text evidence="1">The sequence shown here is derived from an EMBL/GenBank/DDBJ whole genome shotgun (WGS) entry which is preliminary data.</text>
</comment>
<dbReference type="AlphaFoldDB" id="A0A918E1L0"/>
<reference evidence="1" key="2">
    <citation type="submission" date="2020-09" db="EMBL/GenBank/DDBJ databases">
        <authorList>
            <person name="Sun Q."/>
            <person name="Zhou Y."/>
        </authorList>
    </citation>
    <scope>NUCLEOTIDE SEQUENCE</scope>
    <source>
        <strain evidence="1">CGMCC 4.7201</strain>
    </source>
</reference>
<name>A0A918E1L0_9ACTN</name>